<proteinExistence type="predicted"/>
<dbReference type="Gene3D" id="3.40.30.10">
    <property type="entry name" value="Glutaredoxin"/>
    <property type="match status" value="1"/>
</dbReference>
<evidence type="ECO:0000313" key="4">
    <source>
        <dbReference type="Proteomes" id="UP000265816"/>
    </source>
</evidence>
<gene>
    <name evidence="3" type="ORF">D1970_10290</name>
</gene>
<dbReference type="Pfam" id="PF00578">
    <property type="entry name" value="AhpC-TSA"/>
    <property type="match status" value="1"/>
</dbReference>
<dbReference type="Proteomes" id="UP000265816">
    <property type="component" value="Unassembled WGS sequence"/>
</dbReference>
<evidence type="ECO:0000256" key="1">
    <source>
        <dbReference type="ARBA" id="ARBA00023157"/>
    </source>
</evidence>
<dbReference type="SUPFAM" id="SSF52833">
    <property type="entry name" value="Thioredoxin-like"/>
    <property type="match status" value="1"/>
</dbReference>
<feature type="domain" description="Alkyl hydroperoxide reductase subunit C/ Thiol specific antioxidant" evidence="2">
    <location>
        <begin position="19"/>
        <end position="59"/>
    </location>
</feature>
<dbReference type="InterPro" id="IPR000866">
    <property type="entry name" value="AhpC/TSA"/>
</dbReference>
<keyword evidence="4" id="KW-1185">Reference proteome</keyword>
<dbReference type="InterPro" id="IPR036249">
    <property type="entry name" value="Thioredoxin-like_sf"/>
</dbReference>
<reference evidence="3 4" key="1">
    <citation type="submission" date="2018-08" db="EMBL/GenBank/DDBJ databases">
        <title>Bacillus jemisoniae sp. nov., Bacillus chryseoplanitiae sp. nov., Bacillus resnikiae sp. nov., and Bacillus frankliniae sp. nov., isolated from Viking spacecraft and associated surfaces.</title>
        <authorList>
            <person name="Seuylemezian A."/>
            <person name="Vaishampayan P."/>
        </authorList>
    </citation>
    <scope>NUCLEOTIDE SEQUENCE [LARGE SCALE GENOMIC DNA]</scope>
    <source>
        <strain evidence="3 4">JJ-247</strain>
    </source>
</reference>
<dbReference type="GO" id="GO:0016491">
    <property type="term" value="F:oxidoreductase activity"/>
    <property type="evidence" value="ECO:0007669"/>
    <property type="project" value="InterPro"/>
</dbReference>
<keyword evidence="1" id="KW-1015">Disulfide bond</keyword>
<dbReference type="OrthoDB" id="9812811at2"/>
<evidence type="ECO:0000259" key="2">
    <source>
        <dbReference type="Pfam" id="PF00578"/>
    </source>
</evidence>
<dbReference type="EMBL" id="QWVT01000016">
    <property type="protein sequence ID" value="RID85208.1"/>
    <property type="molecule type" value="Genomic_DNA"/>
</dbReference>
<evidence type="ECO:0000313" key="3">
    <source>
        <dbReference type="EMBL" id="RID85208.1"/>
    </source>
</evidence>
<comment type="caution">
    <text evidence="3">The sequence shown here is derived from an EMBL/GenBank/DDBJ whole genome shotgun (WGS) entry which is preliminary data.</text>
</comment>
<name>A0A398B8Q0_9BACI</name>
<sequence>MDQQYRGNSGASFLATRDDPAPLFSAEAVSGKNEIARLSLGDYIGKWVILFFYPSNFTAV</sequence>
<dbReference type="AlphaFoldDB" id="A0A398B8Q0"/>
<protein>
    <submittedName>
        <fullName evidence="3">Alkyl hydroperoxide reductase</fullName>
    </submittedName>
</protein>
<dbReference type="GO" id="GO:0016209">
    <property type="term" value="F:antioxidant activity"/>
    <property type="evidence" value="ECO:0007669"/>
    <property type="project" value="InterPro"/>
</dbReference>
<accession>A0A398B8Q0</accession>
<organism evidence="3 4">
    <name type="scientific">Mesobacillus zeae</name>
    <dbReference type="NCBI Taxonomy" id="1917180"/>
    <lineage>
        <taxon>Bacteria</taxon>
        <taxon>Bacillati</taxon>
        <taxon>Bacillota</taxon>
        <taxon>Bacilli</taxon>
        <taxon>Bacillales</taxon>
        <taxon>Bacillaceae</taxon>
        <taxon>Mesobacillus</taxon>
    </lineage>
</organism>